<dbReference type="Gene3D" id="3.30.70.980">
    <property type="match status" value="2"/>
</dbReference>
<keyword evidence="5 6" id="KW-0804">Transcription</keyword>
<evidence type="ECO:0000259" key="7">
    <source>
        <dbReference type="Pfam" id="PF01709"/>
    </source>
</evidence>
<comment type="similarity">
    <text evidence="1 6">Belongs to the TACO1 family.</text>
</comment>
<organism evidence="9 10">
    <name type="scientific">Candidatus Wirthbacteria bacterium CG2_30_54_11</name>
    <dbReference type="NCBI Taxonomy" id="1817892"/>
    <lineage>
        <taxon>Bacteria</taxon>
        <taxon>Candidatus Wirthbacteria</taxon>
    </lineage>
</organism>
<dbReference type="NCBIfam" id="TIGR01033">
    <property type="entry name" value="YebC/PmpR family DNA-binding transcriptional regulator"/>
    <property type="match status" value="1"/>
</dbReference>
<evidence type="ECO:0000256" key="3">
    <source>
        <dbReference type="ARBA" id="ARBA00023015"/>
    </source>
</evidence>
<evidence type="ECO:0000256" key="5">
    <source>
        <dbReference type="ARBA" id="ARBA00023163"/>
    </source>
</evidence>
<dbReference type="EMBL" id="MNZT01000123">
    <property type="protein sequence ID" value="OIP94804.1"/>
    <property type="molecule type" value="Genomic_DNA"/>
</dbReference>
<dbReference type="GO" id="GO:0005829">
    <property type="term" value="C:cytosol"/>
    <property type="evidence" value="ECO:0007669"/>
    <property type="project" value="TreeGrafter"/>
</dbReference>
<evidence type="ECO:0000313" key="9">
    <source>
        <dbReference type="EMBL" id="OIP94804.1"/>
    </source>
</evidence>
<evidence type="ECO:0000256" key="4">
    <source>
        <dbReference type="ARBA" id="ARBA00023125"/>
    </source>
</evidence>
<dbReference type="InterPro" id="IPR002876">
    <property type="entry name" value="Transcrip_reg_TACO1-like"/>
</dbReference>
<dbReference type="HAMAP" id="MF_00693">
    <property type="entry name" value="Transcrip_reg_TACO1"/>
    <property type="match status" value="1"/>
</dbReference>
<dbReference type="FunFam" id="1.10.10.200:FF:000002">
    <property type="entry name" value="Probable transcriptional regulatory protein CLM62_37755"/>
    <property type="match status" value="1"/>
</dbReference>
<dbReference type="InterPro" id="IPR048300">
    <property type="entry name" value="TACO1_YebC-like_2nd/3rd_dom"/>
</dbReference>
<accession>A0A1J5IC83</accession>
<dbReference type="InterPro" id="IPR029072">
    <property type="entry name" value="YebC-like"/>
</dbReference>
<feature type="domain" description="TACO1/YebC-like second and third" evidence="7">
    <location>
        <begin position="85"/>
        <end position="240"/>
    </location>
</feature>
<dbReference type="Pfam" id="PF01709">
    <property type="entry name" value="Transcrip_reg"/>
    <property type="match status" value="1"/>
</dbReference>
<dbReference type="InterPro" id="IPR026564">
    <property type="entry name" value="Transcrip_reg_TACO1-like_dom3"/>
</dbReference>
<evidence type="ECO:0000256" key="1">
    <source>
        <dbReference type="ARBA" id="ARBA00008724"/>
    </source>
</evidence>
<dbReference type="SUPFAM" id="SSF75625">
    <property type="entry name" value="YebC-like"/>
    <property type="match status" value="1"/>
</dbReference>
<gene>
    <name evidence="9" type="ORF">AUK40_06640</name>
</gene>
<keyword evidence="4 6" id="KW-0238">DNA-binding</keyword>
<feature type="domain" description="TACO1/YebC-like N-terminal" evidence="8">
    <location>
        <begin position="5"/>
        <end position="77"/>
    </location>
</feature>
<comment type="caution">
    <text evidence="9">The sequence shown here is derived from an EMBL/GenBank/DDBJ whole genome shotgun (WGS) entry which is preliminary data.</text>
</comment>
<evidence type="ECO:0000256" key="2">
    <source>
        <dbReference type="ARBA" id="ARBA00022490"/>
    </source>
</evidence>
<proteinExistence type="inferred from homology"/>
<evidence type="ECO:0000256" key="6">
    <source>
        <dbReference type="HAMAP-Rule" id="MF_00693"/>
    </source>
</evidence>
<dbReference type="InterPro" id="IPR049083">
    <property type="entry name" value="TACO1_YebC_N"/>
</dbReference>
<dbReference type="PANTHER" id="PTHR12532">
    <property type="entry name" value="TRANSLATIONAL ACTIVATOR OF CYTOCHROME C OXIDASE 1"/>
    <property type="match status" value="1"/>
</dbReference>
<dbReference type="GO" id="GO:0003677">
    <property type="term" value="F:DNA binding"/>
    <property type="evidence" value="ECO:0007669"/>
    <property type="project" value="UniProtKB-UniRule"/>
</dbReference>
<sequence>MSGHNKWSKIQRKKGLKDNARGASFTKLIKLITVAVKTGGGPDPAANFKLSLAVEKARKFSMPSSNIQNAIKKASGKDDDGVQVESITYEGYGPSGVAIIVDAVTDNRNRTAAEVRHMFAKYGGNLGETGCVGWMFEIKGRFFVPCAPAKQEEMTLSLMEYAIEDIKDHDDGLELFTAAENFYTVKSALEQAKISFNEAEMTKIPKNLTTVNDAGAASTVLHLIEHLEDDEDVEAVFSNIEIPDDIAESLE</sequence>
<keyword evidence="2 6" id="KW-0963">Cytoplasm</keyword>
<dbReference type="InterPro" id="IPR017856">
    <property type="entry name" value="Integrase-like_N"/>
</dbReference>
<dbReference type="Gene3D" id="1.10.10.200">
    <property type="match status" value="1"/>
</dbReference>
<comment type="subcellular location">
    <subcellularLocation>
        <location evidence="6">Cytoplasm</location>
    </subcellularLocation>
</comment>
<keyword evidence="3 6" id="KW-0805">Transcription regulation</keyword>
<name>A0A1J5IC83_9BACT</name>
<protein>
    <recommendedName>
        <fullName evidence="6">Probable transcriptional regulatory protein AUK40_06640</fullName>
    </recommendedName>
</protein>
<evidence type="ECO:0000313" key="10">
    <source>
        <dbReference type="Proteomes" id="UP000183245"/>
    </source>
</evidence>
<dbReference type="Proteomes" id="UP000183245">
    <property type="component" value="Unassembled WGS sequence"/>
</dbReference>
<dbReference type="Pfam" id="PF20772">
    <property type="entry name" value="TACO1_YebC_N"/>
    <property type="match status" value="1"/>
</dbReference>
<dbReference type="STRING" id="1817892.AUK40_06640"/>
<dbReference type="PANTHER" id="PTHR12532:SF6">
    <property type="entry name" value="TRANSCRIPTIONAL REGULATORY PROTEIN YEBC-RELATED"/>
    <property type="match status" value="1"/>
</dbReference>
<dbReference type="AlphaFoldDB" id="A0A1J5IC83"/>
<evidence type="ECO:0000259" key="8">
    <source>
        <dbReference type="Pfam" id="PF20772"/>
    </source>
</evidence>
<reference evidence="9 10" key="1">
    <citation type="journal article" date="2016" name="Environ. Microbiol.">
        <title>Genomic resolution of a cold subsurface aquifer community provides metabolic insights for novel microbes adapted to high CO concentrations.</title>
        <authorList>
            <person name="Probst A.J."/>
            <person name="Castelle C.J."/>
            <person name="Singh A."/>
            <person name="Brown C.T."/>
            <person name="Anantharaman K."/>
            <person name="Sharon I."/>
            <person name="Hug L.A."/>
            <person name="Burstein D."/>
            <person name="Emerson J.B."/>
            <person name="Thomas B.C."/>
            <person name="Banfield J.F."/>
        </authorList>
    </citation>
    <scope>NUCLEOTIDE SEQUENCE [LARGE SCALE GENOMIC DNA]</scope>
    <source>
        <strain evidence="9">CG2_30_54_11</strain>
    </source>
</reference>
<dbReference type="NCBIfam" id="NF001030">
    <property type="entry name" value="PRK00110.1"/>
    <property type="match status" value="1"/>
</dbReference>
<dbReference type="NCBIfam" id="NF009044">
    <property type="entry name" value="PRK12378.1"/>
    <property type="match status" value="1"/>
</dbReference>
<dbReference type="GO" id="GO:0006355">
    <property type="term" value="P:regulation of DNA-templated transcription"/>
    <property type="evidence" value="ECO:0007669"/>
    <property type="project" value="UniProtKB-UniRule"/>
</dbReference>